<evidence type="ECO:0000256" key="8">
    <source>
        <dbReference type="ARBA" id="ARBA00049902"/>
    </source>
</evidence>
<feature type="compositionally biased region" description="Basic and acidic residues" evidence="9">
    <location>
        <begin position="1"/>
        <end position="16"/>
    </location>
</feature>
<evidence type="ECO:0000259" key="12">
    <source>
        <dbReference type="Pfam" id="PF00912"/>
    </source>
</evidence>
<reference evidence="13" key="2">
    <citation type="submission" date="2022-05" db="EMBL/GenBank/DDBJ databases">
        <authorList>
            <person name="Kim J.-S."/>
            <person name="Lee K."/>
            <person name="Suh M."/>
            <person name="Eom M."/>
            <person name="Kim J.-S."/>
            <person name="Kim D.-S."/>
            <person name="Ko S.-H."/>
            <person name="Shin Y."/>
            <person name="Lee J.-S."/>
        </authorList>
    </citation>
    <scope>NUCLEOTIDE SEQUENCE</scope>
    <source>
        <strain evidence="13">N237</strain>
    </source>
</reference>
<comment type="catalytic activity">
    <reaction evidence="8">
        <text>[GlcNAc-(1-&gt;4)-Mur2Ac(oyl-L-Ala-gamma-D-Glu-L-Lys-D-Ala-D-Ala)](n)-di-trans,octa-cis-undecaprenyl diphosphate + beta-D-GlcNAc-(1-&gt;4)-Mur2Ac(oyl-L-Ala-gamma-D-Glu-L-Lys-D-Ala-D-Ala)-di-trans,octa-cis-undecaprenyl diphosphate = [GlcNAc-(1-&gt;4)-Mur2Ac(oyl-L-Ala-gamma-D-Glu-L-Lys-D-Ala-D-Ala)](n+1)-di-trans,octa-cis-undecaprenyl diphosphate + di-trans,octa-cis-undecaprenyl diphosphate + H(+)</text>
        <dbReference type="Rhea" id="RHEA:23708"/>
        <dbReference type="Rhea" id="RHEA-COMP:9602"/>
        <dbReference type="Rhea" id="RHEA-COMP:9603"/>
        <dbReference type="ChEBI" id="CHEBI:15378"/>
        <dbReference type="ChEBI" id="CHEBI:58405"/>
        <dbReference type="ChEBI" id="CHEBI:60033"/>
        <dbReference type="ChEBI" id="CHEBI:78435"/>
        <dbReference type="EC" id="2.4.99.28"/>
    </reaction>
</comment>
<keyword evidence="4" id="KW-0808">Transferase</keyword>
<evidence type="ECO:0000256" key="9">
    <source>
        <dbReference type="SAM" id="MobiDB-lite"/>
    </source>
</evidence>
<dbReference type="InterPro" id="IPR036950">
    <property type="entry name" value="PBP_transglycosylase"/>
</dbReference>
<dbReference type="InterPro" id="IPR001460">
    <property type="entry name" value="PCN-bd_Tpept"/>
</dbReference>
<dbReference type="PANTHER" id="PTHR32282">
    <property type="entry name" value="BINDING PROTEIN TRANSPEPTIDASE, PUTATIVE-RELATED"/>
    <property type="match status" value="1"/>
</dbReference>
<feature type="compositionally biased region" description="Pro residues" evidence="9">
    <location>
        <begin position="768"/>
        <end position="778"/>
    </location>
</feature>
<keyword evidence="10" id="KW-0472">Membrane</keyword>
<dbReference type="PANTHER" id="PTHR32282:SF34">
    <property type="entry name" value="PENICILLIN-BINDING PROTEIN 1A"/>
    <property type="match status" value="1"/>
</dbReference>
<feature type="compositionally biased region" description="Low complexity" evidence="9">
    <location>
        <begin position="791"/>
        <end position="822"/>
    </location>
</feature>
<dbReference type="Pfam" id="PF00912">
    <property type="entry name" value="Transgly"/>
    <property type="match status" value="1"/>
</dbReference>
<organism evidence="13 14">
    <name type="scientific">Jatrophihabitans telluris</name>
    <dbReference type="NCBI Taxonomy" id="2038343"/>
    <lineage>
        <taxon>Bacteria</taxon>
        <taxon>Bacillati</taxon>
        <taxon>Actinomycetota</taxon>
        <taxon>Actinomycetes</taxon>
        <taxon>Jatrophihabitantales</taxon>
        <taxon>Jatrophihabitantaceae</taxon>
        <taxon>Jatrophihabitans</taxon>
    </lineage>
</organism>
<keyword evidence="1" id="KW-0121">Carboxypeptidase</keyword>
<evidence type="ECO:0000256" key="7">
    <source>
        <dbReference type="ARBA" id="ARBA00034000"/>
    </source>
</evidence>
<dbReference type="RefSeq" id="WP_249772118.1">
    <property type="nucleotide sequence ID" value="NZ_CP097332.1"/>
</dbReference>
<feature type="domain" description="Penicillin-binding protein transpeptidase" evidence="11">
    <location>
        <begin position="416"/>
        <end position="682"/>
    </location>
</feature>
<evidence type="ECO:0000256" key="4">
    <source>
        <dbReference type="ARBA" id="ARBA00022679"/>
    </source>
</evidence>
<feature type="region of interest" description="Disordered" evidence="9">
    <location>
        <begin position="1"/>
        <end position="63"/>
    </location>
</feature>
<keyword evidence="14" id="KW-1185">Reference proteome</keyword>
<keyword evidence="10" id="KW-1133">Transmembrane helix</keyword>
<dbReference type="Pfam" id="PF00905">
    <property type="entry name" value="Transpeptidase"/>
    <property type="match status" value="1"/>
</dbReference>
<dbReference type="Gene3D" id="1.10.3810.10">
    <property type="entry name" value="Biosynthetic peptidoglycan transglycosylase-like"/>
    <property type="match status" value="1"/>
</dbReference>
<feature type="domain" description="Glycosyl transferase family 51" evidence="12">
    <location>
        <begin position="144"/>
        <end position="318"/>
    </location>
</feature>
<keyword evidence="6" id="KW-0511">Multifunctional enzyme</keyword>
<evidence type="ECO:0000256" key="10">
    <source>
        <dbReference type="SAM" id="Phobius"/>
    </source>
</evidence>
<evidence type="ECO:0000256" key="5">
    <source>
        <dbReference type="ARBA" id="ARBA00022801"/>
    </source>
</evidence>
<dbReference type="SUPFAM" id="SSF53955">
    <property type="entry name" value="Lysozyme-like"/>
    <property type="match status" value="1"/>
</dbReference>
<evidence type="ECO:0000259" key="11">
    <source>
        <dbReference type="Pfam" id="PF00905"/>
    </source>
</evidence>
<dbReference type="Gene3D" id="3.40.710.10">
    <property type="entry name" value="DD-peptidase/beta-lactamase superfamily"/>
    <property type="match status" value="1"/>
</dbReference>
<reference evidence="13" key="1">
    <citation type="journal article" date="2018" name="Int. J. Syst. Evol. Microbiol.">
        <title>Jatrophihabitans telluris sp. nov., isolated from sediment soil of lava forest wetlands and the emended description of the genus Jatrophihabitans.</title>
        <authorList>
            <person name="Lee K.C."/>
            <person name="Suh M.K."/>
            <person name="Eom M.K."/>
            <person name="Kim K.K."/>
            <person name="Kim J.S."/>
            <person name="Kim D.S."/>
            <person name="Ko S.H."/>
            <person name="Shin Y.K."/>
            <person name="Lee J.S."/>
        </authorList>
    </citation>
    <scope>NUCLEOTIDE SEQUENCE</scope>
    <source>
        <strain evidence="13">N237</strain>
    </source>
</reference>
<accession>A0ABY4QYN1</accession>
<protein>
    <submittedName>
        <fullName evidence="13">Penicillin-binding protein</fullName>
    </submittedName>
</protein>
<dbReference type="SUPFAM" id="SSF56601">
    <property type="entry name" value="beta-lactamase/transpeptidase-like"/>
    <property type="match status" value="1"/>
</dbReference>
<dbReference type="InterPro" id="IPR023346">
    <property type="entry name" value="Lysozyme-like_dom_sf"/>
</dbReference>
<evidence type="ECO:0000313" key="14">
    <source>
        <dbReference type="Proteomes" id="UP001056336"/>
    </source>
</evidence>
<feature type="region of interest" description="Disordered" evidence="9">
    <location>
        <begin position="733"/>
        <end position="822"/>
    </location>
</feature>
<proteinExistence type="predicted"/>
<feature type="transmembrane region" description="Helical" evidence="10">
    <location>
        <begin position="97"/>
        <end position="120"/>
    </location>
</feature>
<name>A0ABY4QYN1_9ACTN</name>
<evidence type="ECO:0000256" key="3">
    <source>
        <dbReference type="ARBA" id="ARBA00022676"/>
    </source>
</evidence>
<evidence type="ECO:0000313" key="13">
    <source>
        <dbReference type="EMBL" id="UQX88529.1"/>
    </source>
</evidence>
<sequence>MSDDYRPDSRSGDRGPSRNGRTDGPSQPGSRAGNGAGKRAHGPGDLWGAKPGSRRAKRAVGPTAAELAAMNGWKRRRALKKRRIARMSTGKRVSRRIGVIATSLLAVFALLFTVAAIGVYKVVNVPSPDSLNTSQTAQLLYSDGTPIASITGGENRTSVPLSKVPEHVRSAVIAAEDRGFYSEPGISIRGTLRAVLNDIKGGSVQGGSTITQQYVKNAYLSSDQTLGRKVKEAAIALKLSREYSKDTILENYLNTIYFGRGAYGIQAAAKAYFGVNVQQLTVSQGALLAAVIKSPEYYDPRITPTAAKDRWGYVVDGMVSIGKLSQTERDTLKFPTTIKKAAAKSSALDGPLGLVWTQVKQELADNGIPESEINAKGLRITTTINRTAESDAIAAVKSTFANLSPQQKKDGTRPALVAVNPANGGVVAYYGNSTGTDFDYANGYRPPGSSFKPYTLATALQQNVDGKNAAYAISSTVNGSSPQNIAGTVVNNDPSDLQYSSPAVRVDFAMKVSLNTVFDAMANKVGPDNVRDMAIASGIRDVNGSGKKTLIRKDGTVSFGIGIGDADYAVRPVDQANGFATIANGGTAHKTFFVAKVADAQGNVLYRHKVSGSRAMDPKVANDVGLSLKPIADWSLDSLAGGRQSGAKTGTAGIQTGPNAGQNSDAWMVGYTPQLSTAVWVGTGGTKPIHNASGGQEYGRDLPGLTWKAFMDAYLNGQPNEPLPTTQMITKGANIAPSSTKPSSSAPSTTAPSSTAPSTTAPTTTAPAPTPTPTPTPTPSKSCGVLGVICTTTTPPASPTPTTTSQAPQGAATTTPAGAPAG</sequence>
<keyword evidence="3" id="KW-0328">Glycosyltransferase</keyword>
<dbReference type="InterPro" id="IPR050396">
    <property type="entry name" value="Glycosyltr_51/Transpeptidase"/>
</dbReference>
<keyword evidence="2" id="KW-0645">Protease</keyword>
<evidence type="ECO:0000256" key="2">
    <source>
        <dbReference type="ARBA" id="ARBA00022670"/>
    </source>
</evidence>
<comment type="catalytic activity">
    <reaction evidence="7">
        <text>Preferential cleavage: (Ac)2-L-Lys-D-Ala-|-D-Ala. Also transpeptidation of peptidyl-alanyl moieties that are N-acyl substituents of D-alanine.</text>
        <dbReference type="EC" id="3.4.16.4"/>
    </reaction>
</comment>
<dbReference type="EMBL" id="CP097332">
    <property type="protein sequence ID" value="UQX88529.1"/>
    <property type="molecule type" value="Genomic_DNA"/>
</dbReference>
<evidence type="ECO:0000256" key="1">
    <source>
        <dbReference type="ARBA" id="ARBA00022645"/>
    </source>
</evidence>
<gene>
    <name evidence="13" type="ORF">M6D93_00650</name>
</gene>
<feature type="compositionally biased region" description="Low complexity" evidence="9">
    <location>
        <begin position="736"/>
        <end position="767"/>
    </location>
</feature>
<dbReference type="Proteomes" id="UP001056336">
    <property type="component" value="Chromosome"/>
</dbReference>
<evidence type="ECO:0000256" key="6">
    <source>
        <dbReference type="ARBA" id="ARBA00023268"/>
    </source>
</evidence>
<keyword evidence="5" id="KW-0378">Hydrolase</keyword>
<dbReference type="InterPro" id="IPR001264">
    <property type="entry name" value="Glyco_trans_51"/>
</dbReference>
<dbReference type="InterPro" id="IPR012338">
    <property type="entry name" value="Beta-lactam/transpept-like"/>
</dbReference>
<keyword evidence="10" id="KW-0812">Transmembrane</keyword>